<name>A0ACC2SY72_9FUNG</name>
<evidence type="ECO:0000313" key="1">
    <source>
        <dbReference type="EMBL" id="KAJ9067230.1"/>
    </source>
</evidence>
<dbReference type="EMBL" id="QTSX02004263">
    <property type="protein sequence ID" value="KAJ9067230.1"/>
    <property type="molecule type" value="Genomic_DNA"/>
</dbReference>
<reference evidence="1" key="1">
    <citation type="submission" date="2022-04" db="EMBL/GenBank/DDBJ databases">
        <title>Genome of the entomopathogenic fungus Entomophthora muscae.</title>
        <authorList>
            <person name="Elya C."/>
            <person name="Lovett B.R."/>
            <person name="Lee E."/>
            <person name="Macias A.M."/>
            <person name="Hajek A.E."/>
            <person name="De Bivort B.L."/>
            <person name="Kasson M.T."/>
            <person name="De Fine Licht H.H."/>
            <person name="Stajich J.E."/>
        </authorList>
    </citation>
    <scope>NUCLEOTIDE SEQUENCE</scope>
    <source>
        <strain evidence="1">Berkeley</strain>
    </source>
</reference>
<proteinExistence type="predicted"/>
<dbReference type="Proteomes" id="UP001165960">
    <property type="component" value="Unassembled WGS sequence"/>
</dbReference>
<protein>
    <submittedName>
        <fullName evidence="1">Uncharacterized protein</fullName>
    </submittedName>
</protein>
<gene>
    <name evidence="1" type="ORF">DSO57_1001343</name>
</gene>
<sequence length="709" mass="81502">MSGESSPHQDAPIPLKFLENYKQQSLDSEKTFEEYSDYILIFNPEVARSFAASAGADKSSEAYAKYLVDSSSVALSTIIEMITAAGLKVELAGFGKMLIALFISCPVSRIKQEYLSSKIHDYLHGVRVPDIEKLTSNQPKEELLDNIVISTAERLRLVHDILTNSVETGGAGISESKNPYIECLYPVHDRVFNRAWLKKIYSKWRVDYDDLTLARNHFGEELAYYFAFIDFYFTWLFIPAIFGLVLNFFFDVGSTICGTLTLVWATIFLEAWSRRQTDLAAKWEVTNASKVEKVRPEFKESYVIRDPVTNELKPVASFWTSQLKNFIMEIMFVDYYSGPYEEYLSVLPSIVSMVFINSFSTIYVTLAKKLTAFENHRTESQHDYYFTQKIFMVNFLLSYLSIFFISWVYIPYCSEITEIIKQFLPLKEEIPKVDLLRLQAQIFCYVVTNQAVNGVKETLLPILMRYAGRGARNATEKARTQLSKLQDETDGSLEPLNPMTTAQTSLCRELKKFEHEYLELQPYTTYEDYAEMTIQFGYIVLFSVVFPLASVAGFLNNWLELRSDSVKIVLSHRRLVPRRVENIGPWLRNMEFLVWLGSVVNGLLIYQFNNNQIDLGSYQLLAGILFAILWEHDWFLFSNIVESISSNIPTFGEEVVLRETYQLKTKLIGKYGFFDESGPSSLDETTSDTKLPGDIYQDADAILHRNFKV</sequence>
<comment type="caution">
    <text evidence="1">The sequence shown here is derived from an EMBL/GenBank/DDBJ whole genome shotgun (WGS) entry which is preliminary data.</text>
</comment>
<keyword evidence="2" id="KW-1185">Reference proteome</keyword>
<organism evidence="1 2">
    <name type="scientific">Entomophthora muscae</name>
    <dbReference type="NCBI Taxonomy" id="34485"/>
    <lineage>
        <taxon>Eukaryota</taxon>
        <taxon>Fungi</taxon>
        <taxon>Fungi incertae sedis</taxon>
        <taxon>Zoopagomycota</taxon>
        <taxon>Entomophthoromycotina</taxon>
        <taxon>Entomophthoromycetes</taxon>
        <taxon>Entomophthorales</taxon>
        <taxon>Entomophthoraceae</taxon>
        <taxon>Entomophthora</taxon>
    </lineage>
</organism>
<evidence type="ECO:0000313" key="2">
    <source>
        <dbReference type="Proteomes" id="UP001165960"/>
    </source>
</evidence>
<accession>A0ACC2SY72</accession>